<reference evidence="1 2" key="1">
    <citation type="submission" date="2020-07" db="EMBL/GenBank/DDBJ databases">
        <title>MOT database genomes.</title>
        <authorList>
            <person name="Joseph S."/>
            <person name="Aduse-Opoku J."/>
            <person name="Hashim A."/>
            <person name="Wade W."/>
            <person name="Curtis M."/>
        </authorList>
    </citation>
    <scope>NUCLEOTIDE SEQUENCE [LARGE SCALE GENOMIC DNA]</scope>
    <source>
        <strain evidence="1 2">DSM 100099</strain>
    </source>
</reference>
<evidence type="ECO:0008006" key="3">
    <source>
        <dbReference type="Google" id="ProtNLM"/>
    </source>
</evidence>
<evidence type="ECO:0000313" key="1">
    <source>
        <dbReference type="EMBL" id="NYS95493.1"/>
    </source>
</evidence>
<dbReference type="RefSeq" id="WP_179914634.1">
    <property type="nucleotide sequence ID" value="NZ_JACBYE010000081.1"/>
</dbReference>
<name>A0A853F220_9MICO</name>
<organism evidence="1 2">
    <name type="scientific">Sanguibacter inulinus</name>
    <dbReference type="NCBI Taxonomy" id="60922"/>
    <lineage>
        <taxon>Bacteria</taxon>
        <taxon>Bacillati</taxon>
        <taxon>Actinomycetota</taxon>
        <taxon>Actinomycetes</taxon>
        <taxon>Micrococcales</taxon>
        <taxon>Sanguibacteraceae</taxon>
        <taxon>Sanguibacter</taxon>
    </lineage>
</organism>
<dbReference type="EMBL" id="JACBYE010000081">
    <property type="protein sequence ID" value="NYS95493.1"/>
    <property type="molecule type" value="Genomic_DNA"/>
</dbReference>
<dbReference type="AlphaFoldDB" id="A0A853F220"/>
<sequence length="140" mass="14460">MATTALPPNDAALLDALATHLGVRLAPRDFTLPGGVRVGVDGAGVGDPDSLGVAGAVLVQVTYAAGPVKSAQRNKVLADAFKLAWLRSQVPTARTVIVVNEPFERLFVTGAWLPAALTQQGVEVALVRGGARPEVARMLA</sequence>
<dbReference type="Proteomes" id="UP000561011">
    <property type="component" value="Unassembled WGS sequence"/>
</dbReference>
<comment type="caution">
    <text evidence="1">The sequence shown here is derived from an EMBL/GenBank/DDBJ whole genome shotgun (WGS) entry which is preliminary data.</text>
</comment>
<protein>
    <recommendedName>
        <fullName evidence="3">Restriction endonuclease</fullName>
    </recommendedName>
</protein>
<gene>
    <name evidence="1" type="ORF">HZZ10_18475</name>
</gene>
<accession>A0A853F220</accession>
<proteinExistence type="predicted"/>
<keyword evidence="2" id="KW-1185">Reference proteome</keyword>
<evidence type="ECO:0000313" key="2">
    <source>
        <dbReference type="Proteomes" id="UP000561011"/>
    </source>
</evidence>